<feature type="region of interest" description="Disordered" evidence="1">
    <location>
        <begin position="254"/>
        <end position="285"/>
    </location>
</feature>
<reference evidence="2 3" key="1">
    <citation type="submission" date="2013-09" db="EMBL/GenBank/DDBJ databases">
        <title>Corchorus capsularis genome sequencing.</title>
        <authorList>
            <person name="Alam M."/>
            <person name="Haque M.S."/>
            <person name="Islam M.S."/>
            <person name="Emdad E.M."/>
            <person name="Islam M.M."/>
            <person name="Ahmed B."/>
            <person name="Halim A."/>
            <person name="Hossen Q.M.M."/>
            <person name="Hossain M.Z."/>
            <person name="Ahmed R."/>
            <person name="Khan M.M."/>
            <person name="Islam R."/>
            <person name="Rashid M.M."/>
            <person name="Khan S.A."/>
            <person name="Rahman M.S."/>
            <person name="Alam M."/>
        </authorList>
    </citation>
    <scope>NUCLEOTIDE SEQUENCE [LARGE SCALE GENOMIC DNA]</scope>
    <source>
        <strain evidence="3">cv. CVL-1</strain>
        <tissue evidence="2">Whole seedling</tissue>
    </source>
</reference>
<dbReference type="STRING" id="210143.A0A1R3I302"/>
<evidence type="ECO:0000313" key="3">
    <source>
        <dbReference type="Proteomes" id="UP000188268"/>
    </source>
</evidence>
<accession>A0A1R3I302</accession>
<dbReference type="PANTHER" id="PTHR46993:SF6">
    <property type="entry name" value="MYB TRANSCRIPTION FACTOR"/>
    <property type="match status" value="1"/>
</dbReference>
<dbReference type="EMBL" id="AWWV01010837">
    <property type="protein sequence ID" value="OMO76953.1"/>
    <property type="molecule type" value="Genomic_DNA"/>
</dbReference>
<dbReference type="Gramene" id="OMO76953">
    <property type="protein sequence ID" value="OMO76953"/>
    <property type="gene ID" value="CCACVL1_15273"/>
</dbReference>
<proteinExistence type="predicted"/>
<gene>
    <name evidence="2" type="ORF">CCACVL1_15273</name>
</gene>
<dbReference type="Proteomes" id="UP000188268">
    <property type="component" value="Unassembled WGS sequence"/>
</dbReference>
<evidence type="ECO:0000256" key="1">
    <source>
        <dbReference type="SAM" id="MobiDB-lite"/>
    </source>
</evidence>
<protein>
    <submittedName>
        <fullName evidence="2">Uncharacterized protein</fullName>
    </submittedName>
</protein>
<evidence type="ECO:0000313" key="2">
    <source>
        <dbReference type="EMBL" id="OMO76953.1"/>
    </source>
</evidence>
<sequence length="370" mass="41187">MDTPTYISMNHWISSLHFPEEDAQPTAPPDKGKRVLRVNSQKAYKLGASRRHNRGRIVIPDLEDDRRSCSKYGSLSTAEVNKVQDALNSKRNKNKDVHASSVTPALDVPATSLNPNMQLARATGENLNARNFAENHSKKDKSVPPPSIHPTLAEMVASILEERNKNKDVHALSVNPARNFAENHSKKDTSVPPPSIHPTLAEMVASILEERNKNKDVHALSVNPALDVPATSLNPDMELALATGENLNASAFAENHSKKDKSVPSPSIHRTHTPAQAEEGNRESRAVIHQNEVLRPSLMERNGTARTYEWEDSVDVSGTPSCTEICRLPIPKVTYVSPLKVCELKKWTRRRKRHMWSPEEEQALYDGVTK</sequence>
<dbReference type="PANTHER" id="PTHR46993">
    <property type="entry name" value="MYB TRANSCRIPTION FACTOR"/>
    <property type="match status" value="1"/>
</dbReference>
<dbReference type="OrthoDB" id="608866at2759"/>
<organism evidence="2 3">
    <name type="scientific">Corchorus capsularis</name>
    <name type="common">Jute</name>
    <dbReference type="NCBI Taxonomy" id="210143"/>
    <lineage>
        <taxon>Eukaryota</taxon>
        <taxon>Viridiplantae</taxon>
        <taxon>Streptophyta</taxon>
        <taxon>Embryophyta</taxon>
        <taxon>Tracheophyta</taxon>
        <taxon>Spermatophyta</taxon>
        <taxon>Magnoliopsida</taxon>
        <taxon>eudicotyledons</taxon>
        <taxon>Gunneridae</taxon>
        <taxon>Pentapetalae</taxon>
        <taxon>rosids</taxon>
        <taxon>malvids</taxon>
        <taxon>Malvales</taxon>
        <taxon>Malvaceae</taxon>
        <taxon>Grewioideae</taxon>
        <taxon>Apeibeae</taxon>
        <taxon>Corchorus</taxon>
    </lineage>
</organism>
<name>A0A1R3I302_COCAP</name>
<comment type="caution">
    <text evidence="2">The sequence shown here is derived from an EMBL/GenBank/DDBJ whole genome shotgun (WGS) entry which is preliminary data.</text>
</comment>
<keyword evidence="3" id="KW-1185">Reference proteome</keyword>
<dbReference type="AlphaFoldDB" id="A0A1R3I302"/>